<evidence type="ECO:0000313" key="5">
    <source>
        <dbReference type="Proteomes" id="UP000023152"/>
    </source>
</evidence>
<proteinExistence type="predicted"/>
<dbReference type="Pfam" id="PF13374">
    <property type="entry name" value="TPR_10"/>
    <property type="match status" value="1"/>
</dbReference>
<dbReference type="AlphaFoldDB" id="X6MMZ7"/>
<evidence type="ECO:0000256" key="1">
    <source>
        <dbReference type="ARBA" id="ARBA00022737"/>
    </source>
</evidence>
<dbReference type="InterPro" id="IPR019734">
    <property type="entry name" value="TPR_rpt"/>
</dbReference>
<accession>X6MMZ7</accession>
<dbReference type="PROSITE" id="PS50005">
    <property type="entry name" value="TPR"/>
    <property type="match status" value="1"/>
</dbReference>
<comment type="caution">
    <text evidence="4">The sequence shown here is derived from an EMBL/GenBank/DDBJ whole genome shotgun (WGS) entry which is preliminary data.</text>
</comment>
<dbReference type="SUPFAM" id="SSF48452">
    <property type="entry name" value="TPR-like"/>
    <property type="match status" value="1"/>
</dbReference>
<dbReference type="PANTHER" id="PTHR45641:SF19">
    <property type="entry name" value="NEPHROCYSTIN-3"/>
    <property type="match status" value="1"/>
</dbReference>
<dbReference type="Pfam" id="PF13424">
    <property type="entry name" value="TPR_12"/>
    <property type="match status" value="1"/>
</dbReference>
<gene>
    <name evidence="4" type="ORF">RFI_22327</name>
</gene>
<dbReference type="PROSITE" id="PS50293">
    <property type="entry name" value="TPR_REGION"/>
    <property type="match status" value="1"/>
</dbReference>
<dbReference type="PANTHER" id="PTHR45641">
    <property type="entry name" value="TETRATRICOPEPTIDE REPEAT PROTEIN (AFU_ORTHOLOGUE AFUA_6G03870)"/>
    <property type="match status" value="1"/>
</dbReference>
<protein>
    <submittedName>
        <fullName evidence="4">Uncharacterized protein</fullName>
    </submittedName>
</protein>
<name>X6MMZ7_RETFI</name>
<dbReference type="InterPro" id="IPR011990">
    <property type="entry name" value="TPR-like_helical_dom_sf"/>
</dbReference>
<dbReference type="Gene3D" id="1.25.40.10">
    <property type="entry name" value="Tetratricopeptide repeat domain"/>
    <property type="match status" value="1"/>
</dbReference>
<sequence>MSLFKAYVTAEGKTHTIMLPDLTLEQLKQQLLQLTQSTQADDIFTIVDRSGNRIDTDKDVVHAFESSPVDFTVQFRSSLVFMFYYFYFAPKNKERIDEYEIKDISNVNGLEQSIMKKDIIPEALDFKKHWSMYWRQSNVEAAKTVEQMMHDNQQGLIIVACNTLKWKNRNGGFSSIINVIKNSNKDNTKEFGEYCVYVIKRKSIILEQVNIDGNIYVVDCKFGCKVYMNITTQLFVTKDAVIDEQIKQHINPIPWNTKIHHDIPLQFHNLETKKEICIKQNLIDESIIHLQEYLQIAMNMFGFNHHYIAIAYNLLGNVYSNNKEQPDKAIELFEKALHIILHIFGINNDFVASIYTNLGIAYEKKSIYDKAIECYEKALTIFSNTNKITADSFWNLALIFAKLGDNKTACRYFEEAWKIYSTIFGEWNRESLRAKWKVEKLSE</sequence>
<organism evidence="4 5">
    <name type="scientific">Reticulomyxa filosa</name>
    <dbReference type="NCBI Taxonomy" id="46433"/>
    <lineage>
        <taxon>Eukaryota</taxon>
        <taxon>Sar</taxon>
        <taxon>Rhizaria</taxon>
        <taxon>Retaria</taxon>
        <taxon>Foraminifera</taxon>
        <taxon>Monothalamids</taxon>
        <taxon>Reticulomyxidae</taxon>
        <taxon>Reticulomyxa</taxon>
    </lineage>
</organism>
<keyword evidence="2 3" id="KW-0802">TPR repeat</keyword>
<dbReference type="SMART" id="SM00028">
    <property type="entry name" value="TPR"/>
    <property type="match status" value="3"/>
</dbReference>
<reference evidence="4 5" key="1">
    <citation type="journal article" date="2013" name="Curr. Biol.">
        <title>The Genome of the Foraminiferan Reticulomyxa filosa.</title>
        <authorList>
            <person name="Glockner G."/>
            <person name="Hulsmann N."/>
            <person name="Schleicher M."/>
            <person name="Noegel A.A."/>
            <person name="Eichinger L."/>
            <person name="Gallinger C."/>
            <person name="Pawlowski J."/>
            <person name="Sierra R."/>
            <person name="Euteneuer U."/>
            <person name="Pillet L."/>
            <person name="Moustafa A."/>
            <person name="Platzer M."/>
            <person name="Groth M."/>
            <person name="Szafranski K."/>
            <person name="Schliwa M."/>
        </authorList>
    </citation>
    <scope>NUCLEOTIDE SEQUENCE [LARGE SCALE GENOMIC DNA]</scope>
</reference>
<evidence type="ECO:0000256" key="3">
    <source>
        <dbReference type="PROSITE-ProRule" id="PRU00339"/>
    </source>
</evidence>
<dbReference type="Proteomes" id="UP000023152">
    <property type="component" value="Unassembled WGS sequence"/>
</dbReference>
<keyword evidence="1" id="KW-0677">Repeat</keyword>
<feature type="repeat" description="TPR" evidence="3">
    <location>
        <begin position="352"/>
        <end position="385"/>
    </location>
</feature>
<evidence type="ECO:0000256" key="2">
    <source>
        <dbReference type="ARBA" id="ARBA00022803"/>
    </source>
</evidence>
<evidence type="ECO:0000313" key="4">
    <source>
        <dbReference type="EMBL" id="ETO15036.1"/>
    </source>
</evidence>
<dbReference type="EMBL" id="ASPP01019529">
    <property type="protein sequence ID" value="ETO15036.1"/>
    <property type="molecule type" value="Genomic_DNA"/>
</dbReference>
<keyword evidence="5" id="KW-1185">Reference proteome</keyword>